<proteinExistence type="predicted"/>
<dbReference type="AlphaFoldDB" id="A0A317WRG5"/>
<dbReference type="Proteomes" id="UP000247233">
    <property type="component" value="Unassembled WGS sequence"/>
</dbReference>
<dbReference type="RefSeq" id="XP_025400992.1">
    <property type="nucleotide sequence ID" value="XM_025538653.1"/>
</dbReference>
<protein>
    <submittedName>
        <fullName evidence="1">Uncharacterized protein</fullName>
    </submittedName>
</protein>
<organism evidence="1 2">
    <name type="scientific">Aspergillus heteromorphus CBS 117.55</name>
    <dbReference type="NCBI Taxonomy" id="1448321"/>
    <lineage>
        <taxon>Eukaryota</taxon>
        <taxon>Fungi</taxon>
        <taxon>Dikarya</taxon>
        <taxon>Ascomycota</taxon>
        <taxon>Pezizomycotina</taxon>
        <taxon>Eurotiomycetes</taxon>
        <taxon>Eurotiomycetidae</taxon>
        <taxon>Eurotiales</taxon>
        <taxon>Aspergillaceae</taxon>
        <taxon>Aspergillus</taxon>
        <taxon>Aspergillus subgen. Circumdati</taxon>
    </lineage>
</organism>
<keyword evidence="2" id="KW-1185">Reference proteome</keyword>
<reference evidence="1 2" key="1">
    <citation type="submission" date="2016-12" db="EMBL/GenBank/DDBJ databases">
        <title>The genomes of Aspergillus section Nigri reveals drivers in fungal speciation.</title>
        <authorList>
            <consortium name="DOE Joint Genome Institute"/>
            <person name="Vesth T.C."/>
            <person name="Nybo J."/>
            <person name="Theobald S."/>
            <person name="Brandl J."/>
            <person name="Frisvad J.C."/>
            <person name="Nielsen K.F."/>
            <person name="Lyhne E.K."/>
            <person name="Kogle M.E."/>
            <person name="Kuo A."/>
            <person name="Riley R."/>
            <person name="Clum A."/>
            <person name="Nolan M."/>
            <person name="Lipzen A."/>
            <person name="Salamov A."/>
            <person name="Henrissat B."/>
            <person name="Wiebenga A."/>
            <person name="De Vries R.P."/>
            <person name="Grigoriev I.V."/>
            <person name="Mortensen U.H."/>
            <person name="Andersen M.R."/>
            <person name="Baker S.E."/>
        </authorList>
    </citation>
    <scope>NUCLEOTIDE SEQUENCE [LARGE SCALE GENOMIC DNA]</scope>
    <source>
        <strain evidence="1 2">CBS 117.55</strain>
    </source>
</reference>
<name>A0A317WRG5_9EURO</name>
<gene>
    <name evidence="1" type="ORF">BO70DRAFT_210266</name>
</gene>
<dbReference type="VEuPathDB" id="FungiDB:BO70DRAFT_210266"/>
<comment type="caution">
    <text evidence="1">The sequence shown here is derived from an EMBL/GenBank/DDBJ whole genome shotgun (WGS) entry which is preliminary data.</text>
</comment>
<sequence>MPIEVPRKSPASALPEVSSHVALSTVAHPWTGNGTHLLPGSYHCRSSPPALLSIPPSSGFSEDFRPPVVTAFLTPSTPVKMESSNPKLTICCNCIPHWELSCL</sequence>
<dbReference type="EMBL" id="MSFL01000007">
    <property type="protein sequence ID" value="PWY86760.1"/>
    <property type="molecule type" value="Genomic_DNA"/>
</dbReference>
<accession>A0A317WRG5</accession>
<evidence type="ECO:0000313" key="1">
    <source>
        <dbReference type="EMBL" id="PWY86760.1"/>
    </source>
</evidence>
<evidence type="ECO:0000313" key="2">
    <source>
        <dbReference type="Proteomes" id="UP000247233"/>
    </source>
</evidence>
<dbReference type="GeneID" id="37060890"/>